<proteinExistence type="predicted"/>
<feature type="compositionally biased region" description="Basic and acidic residues" evidence="1">
    <location>
        <begin position="420"/>
        <end position="460"/>
    </location>
</feature>
<feature type="region of interest" description="Disordered" evidence="1">
    <location>
        <begin position="539"/>
        <end position="564"/>
    </location>
</feature>
<reference evidence="2 3" key="1">
    <citation type="submission" date="2019-04" db="EMBL/GenBank/DDBJ databases">
        <title>The sequence and de novo assembly of Takifugu bimaculatus genome using PacBio and Hi-C technologies.</title>
        <authorList>
            <person name="Xu P."/>
            <person name="Liu B."/>
            <person name="Zhou Z."/>
        </authorList>
    </citation>
    <scope>NUCLEOTIDE SEQUENCE [LARGE SCALE GENOMIC DNA]</scope>
    <source>
        <strain evidence="2">TB-2018</strain>
        <tissue evidence="2">Muscle</tissue>
    </source>
</reference>
<dbReference type="Proteomes" id="UP000516260">
    <property type="component" value="Chromosome 19"/>
</dbReference>
<feature type="compositionally biased region" description="Polar residues" evidence="1">
    <location>
        <begin position="28"/>
        <end position="42"/>
    </location>
</feature>
<dbReference type="EMBL" id="SWLE01000011">
    <property type="protein sequence ID" value="TNM94870.1"/>
    <property type="molecule type" value="Genomic_DNA"/>
</dbReference>
<feature type="compositionally biased region" description="Basic and acidic residues" evidence="1">
    <location>
        <begin position="250"/>
        <end position="269"/>
    </location>
</feature>
<gene>
    <name evidence="2" type="ORF">fugu_017629</name>
</gene>
<feature type="compositionally biased region" description="Polar residues" evidence="1">
    <location>
        <begin position="543"/>
        <end position="553"/>
    </location>
</feature>
<feature type="region of interest" description="Disordered" evidence="1">
    <location>
        <begin position="577"/>
        <end position="613"/>
    </location>
</feature>
<feature type="compositionally biased region" description="Polar residues" evidence="1">
    <location>
        <begin position="211"/>
        <end position="220"/>
    </location>
</feature>
<keyword evidence="3" id="KW-1185">Reference proteome</keyword>
<evidence type="ECO:0000313" key="3">
    <source>
        <dbReference type="Proteomes" id="UP000516260"/>
    </source>
</evidence>
<name>A0A4Z2BU50_9TELE</name>
<feature type="region of interest" description="Disordered" evidence="1">
    <location>
        <begin position="1"/>
        <end position="169"/>
    </location>
</feature>
<feature type="compositionally biased region" description="Basic and acidic residues" evidence="1">
    <location>
        <begin position="63"/>
        <end position="74"/>
    </location>
</feature>
<feature type="compositionally biased region" description="Basic and acidic residues" evidence="1">
    <location>
        <begin position="386"/>
        <end position="395"/>
    </location>
</feature>
<accession>A0A4Z2BU50</accession>
<feature type="compositionally biased region" description="Basic and acidic residues" evidence="1">
    <location>
        <begin position="604"/>
        <end position="613"/>
    </location>
</feature>
<sequence length="613" mass="65397">MSDSPQEQPGAGVLGRIGSWLSPWRAKSPTSPTENVSPTSEQALKLELEGESEETVSSQGKAQQREGEQKELHSNPDPPVLHRVVFASEGEDATQPVIVVNAKTAEAAPRGAESVQIRKKRVGQGKESEESSSSHSVSGNPGKKAGHVTELSPAHIQPQALSKTQAQGGRKLQVYLEETSLVQCGIDSCAGQEVVRTKLPKSVKVAGATKPSLSSNSQEVSVIKRGQSKRTNARPTPGTGRALVGGSLKPHKDSQFEPQKEQTEADTMGRKNAARRKLRKNSAGDRGHSPHENRSESGETVPEGPAPGKQATSPGDKTANSLQDSSASSSPQNNPSSKTSLELGEGGTSCPDTSKEHDNFQDTNSVSEGSALCATDGSGEMEDEDSLYKVERKTETAGVQTQEYEGFTKRGDNQATKSVLKTDEAKEKPGPEASTRHHDLKKTSKDFKPVPGRIADKISMFERPAGGVDKRSFQTPRSADASPVRKAHVRLKASFEQSDQSSRPVDRQLKARSSSASPCRDGLETIKERAGTFVAALPPQPAVTGTSAQTPPQVASGAIKSHGLDELDVKEQTRTNTMSKIALKPDGLDAVPPEGEITIPVEQPARRMDKEVH</sequence>
<comment type="caution">
    <text evidence="2">The sequence shown here is derived from an EMBL/GenBank/DDBJ whole genome shotgun (WGS) entry which is preliminary data.</text>
</comment>
<feature type="region of interest" description="Disordered" evidence="1">
    <location>
        <begin position="203"/>
        <end position="522"/>
    </location>
</feature>
<protein>
    <submittedName>
        <fullName evidence="2">Uncharacterized protein</fullName>
    </submittedName>
</protein>
<feature type="compositionally biased region" description="Low complexity" evidence="1">
    <location>
        <begin position="318"/>
        <end position="340"/>
    </location>
</feature>
<dbReference type="AlphaFoldDB" id="A0A4Z2BU50"/>
<organism evidence="2 3">
    <name type="scientific">Takifugu bimaculatus</name>
    <dbReference type="NCBI Taxonomy" id="433685"/>
    <lineage>
        <taxon>Eukaryota</taxon>
        <taxon>Metazoa</taxon>
        <taxon>Chordata</taxon>
        <taxon>Craniata</taxon>
        <taxon>Vertebrata</taxon>
        <taxon>Euteleostomi</taxon>
        <taxon>Actinopterygii</taxon>
        <taxon>Neopterygii</taxon>
        <taxon>Teleostei</taxon>
        <taxon>Neoteleostei</taxon>
        <taxon>Acanthomorphata</taxon>
        <taxon>Eupercaria</taxon>
        <taxon>Tetraodontiformes</taxon>
        <taxon>Tetradontoidea</taxon>
        <taxon>Tetraodontidae</taxon>
        <taxon>Takifugu</taxon>
    </lineage>
</organism>
<feature type="compositionally biased region" description="Basic and acidic residues" evidence="1">
    <location>
        <begin position="282"/>
        <end position="297"/>
    </location>
</feature>
<evidence type="ECO:0000313" key="2">
    <source>
        <dbReference type="EMBL" id="TNM94870.1"/>
    </source>
</evidence>
<evidence type="ECO:0000256" key="1">
    <source>
        <dbReference type="SAM" id="MobiDB-lite"/>
    </source>
</evidence>